<feature type="compositionally biased region" description="Polar residues" evidence="10">
    <location>
        <begin position="985"/>
        <end position="1014"/>
    </location>
</feature>
<evidence type="ECO:0000259" key="12">
    <source>
        <dbReference type="PROSITE" id="PS50600"/>
    </source>
</evidence>
<dbReference type="GO" id="GO:0005634">
    <property type="term" value="C:nucleus"/>
    <property type="evidence" value="ECO:0007669"/>
    <property type="project" value="TreeGrafter"/>
</dbReference>
<dbReference type="GO" id="GO:0016020">
    <property type="term" value="C:membrane"/>
    <property type="evidence" value="ECO:0007669"/>
    <property type="project" value="UniProtKB-SubCell"/>
</dbReference>
<keyword evidence="5 11" id="KW-0812">Transmembrane</keyword>
<evidence type="ECO:0000256" key="6">
    <source>
        <dbReference type="ARBA" id="ARBA00022786"/>
    </source>
</evidence>
<dbReference type="PROSITE" id="PS50600">
    <property type="entry name" value="ULP_PROTEASE"/>
    <property type="match status" value="1"/>
</dbReference>
<feature type="transmembrane region" description="Helical" evidence="11">
    <location>
        <begin position="1965"/>
        <end position="1987"/>
    </location>
</feature>
<dbReference type="Gene3D" id="3.30.310.130">
    <property type="entry name" value="Ubiquitin-related"/>
    <property type="match status" value="1"/>
</dbReference>
<dbReference type="InterPro" id="IPR023271">
    <property type="entry name" value="Aquaporin-like"/>
</dbReference>
<feature type="transmembrane region" description="Helical" evidence="11">
    <location>
        <begin position="2025"/>
        <end position="2043"/>
    </location>
</feature>
<feature type="compositionally biased region" description="Basic and acidic residues" evidence="10">
    <location>
        <begin position="167"/>
        <end position="181"/>
    </location>
</feature>
<dbReference type="Pfam" id="PF05327">
    <property type="entry name" value="RRN3"/>
    <property type="match status" value="1"/>
</dbReference>
<dbReference type="InterPro" id="IPR051947">
    <property type="entry name" value="Sentrin-specific_protease"/>
</dbReference>
<evidence type="ECO:0000256" key="11">
    <source>
        <dbReference type="SAM" id="Phobius"/>
    </source>
</evidence>
<dbReference type="PANTHER" id="PTHR46896">
    <property type="entry name" value="SENTRIN-SPECIFIC PROTEASE"/>
    <property type="match status" value="1"/>
</dbReference>
<dbReference type="SUPFAM" id="SSF54001">
    <property type="entry name" value="Cysteine proteinases"/>
    <property type="match status" value="1"/>
</dbReference>
<feature type="region of interest" description="Disordered" evidence="10">
    <location>
        <begin position="937"/>
        <end position="1047"/>
    </location>
</feature>
<dbReference type="PANTHER" id="PTHR46896:SF3">
    <property type="entry name" value="FI06413P-RELATED"/>
    <property type="match status" value="1"/>
</dbReference>
<evidence type="ECO:0000256" key="8">
    <source>
        <dbReference type="ARBA" id="ARBA00022989"/>
    </source>
</evidence>
<dbReference type="InterPro" id="IPR007991">
    <property type="entry name" value="RNA_pol_I_trans_ini_fac_RRN3"/>
</dbReference>
<reference evidence="13" key="1">
    <citation type="journal article" date="2018" name="Genome Res.">
        <title>The genomic architecture and molecular evolution of ant odorant receptors.</title>
        <authorList>
            <person name="McKenzie S.K."/>
            <person name="Kronauer D.J.C."/>
        </authorList>
    </citation>
    <scope>NUCLEOTIDE SEQUENCE [LARGE SCALE GENOMIC DNA]</scope>
    <source>
        <strain evidence="13">Clonal line C1</strain>
    </source>
</reference>
<dbReference type="EMBL" id="QOIP01000003">
    <property type="protein sequence ID" value="RLU24822.1"/>
    <property type="molecule type" value="Genomic_DNA"/>
</dbReference>
<keyword evidence="4" id="KW-0645">Protease</keyword>
<feature type="domain" description="Ubiquitin-like protease family profile" evidence="12">
    <location>
        <begin position="1532"/>
        <end position="1815"/>
    </location>
</feature>
<feature type="region of interest" description="Disordered" evidence="10">
    <location>
        <begin position="1873"/>
        <end position="1900"/>
    </location>
</feature>
<feature type="transmembrane region" description="Helical" evidence="11">
    <location>
        <begin position="2064"/>
        <end position="2085"/>
    </location>
</feature>
<feature type="compositionally biased region" description="Basic and acidic residues" evidence="10">
    <location>
        <begin position="1726"/>
        <end position="1735"/>
    </location>
</feature>
<name>A0A3L8DWZ7_OOCBI</name>
<dbReference type="GO" id="GO:0006508">
    <property type="term" value="P:proteolysis"/>
    <property type="evidence" value="ECO:0007669"/>
    <property type="project" value="UniProtKB-KW"/>
</dbReference>
<feature type="compositionally biased region" description="Polar residues" evidence="10">
    <location>
        <begin position="432"/>
        <end position="443"/>
    </location>
</feature>
<accession>A0A3L8DWZ7</accession>
<feature type="compositionally biased region" description="Basic and acidic residues" evidence="10">
    <location>
        <begin position="1875"/>
        <end position="1900"/>
    </location>
</feature>
<evidence type="ECO:0000256" key="2">
    <source>
        <dbReference type="ARBA" id="ARBA00005234"/>
    </source>
</evidence>
<evidence type="ECO:0000256" key="3">
    <source>
        <dbReference type="ARBA" id="ARBA00022553"/>
    </source>
</evidence>
<evidence type="ECO:0000256" key="7">
    <source>
        <dbReference type="ARBA" id="ARBA00022801"/>
    </source>
</evidence>
<dbReference type="FunFam" id="1.10.418.20:FF:000001">
    <property type="entry name" value="sentrin-specific protease 6 isoform X1"/>
    <property type="match status" value="1"/>
</dbReference>
<feature type="region of interest" description="Disordered" evidence="10">
    <location>
        <begin position="420"/>
        <end position="446"/>
    </location>
</feature>
<comment type="subcellular location">
    <subcellularLocation>
        <location evidence="1">Membrane</location>
        <topology evidence="1">Multi-pass membrane protein</topology>
    </subcellularLocation>
</comment>
<dbReference type="GO" id="GO:0005737">
    <property type="term" value="C:cytoplasm"/>
    <property type="evidence" value="ECO:0007669"/>
    <property type="project" value="TreeGrafter"/>
</dbReference>
<protein>
    <recommendedName>
        <fullName evidence="12">Ubiquitin-like protease family profile domain-containing protein</fullName>
    </recommendedName>
</protein>
<evidence type="ECO:0000256" key="1">
    <source>
        <dbReference type="ARBA" id="ARBA00004141"/>
    </source>
</evidence>
<feature type="region of interest" description="Disordered" evidence="10">
    <location>
        <begin position="1689"/>
        <end position="1735"/>
    </location>
</feature>
<feature type="compositionally biased region" description="Acidic residues" evidence="10">
    <location>
        <begin position="420"/>
        <end position="430"/>
    </location>
</feature>
<feature type="region of interest" description="Disordered" evidence="10">
    <location>
        <begin position="167"/>
        <end position="196"/>
    </location>
</feature>
<evidence type="ECO:0000256" key="10">
    <source>
        <dbReference type="SAM" id="MobiDB-lite"/>
    </source>
</evidence>
<feature type="transmembrane region" description="Helical" evidence="11">
    <location>
        <begin position="2163"/>
        <end position="2180"/>
    </location>
</feature>
<sequence length="2198" mass="246061">MGSSPKCAGIWRSMRVKTNADVNPPDCVQEKGHVTRQSSSPRSEHETNSSSESVAYLQKTINDPTSAIVQDQIKANTAKMLVMLASGEQRLITFDLPTDDCTVHDLLEQAPILVKGMLALCPHCGYSSLHFNRCERCNTKLTEEVKSIPIEEKKATGMSVDMFYKKNNERKLEKAERDGPTSKRPKGKGKGAASKPKLIHKEPECLTISSDEEEEGRAKKIGNINSDAAVGNANNTFDEEVDTILDKEPIITNSTVSSSYDENSTRHELFIQALLRIDWVNRSPEVISKYKLLLLDLICVQTCHIRTVIHHLVELLKLEGNNAKDEIGEFKNEDVERLDHVHDVLRKILELVPMSDEYVLQCLELQFPYIVHSTYTHRIYIYALLKIMEYTPKQRSNILTLIINKLMILDVNIPRKEVETYDEEEDDDISETANGDDSSTINSDTDKEEAVNPIAHTLDTCMELFLKYMRESCFASGALQIESLRVLYVDVLRIFETIILTTHASRYVQYITFYVCSFKPVVAETFMDWLWRKANNPNVSVVLRQSAACYVSSLCANASFIGLGLVKLAMSKMINWIHDYIARHEYAEYADSDPKPHIVFYSICQAFFHLFVARHRELVALKSGILFLQELDISRIVNCGLNPLKTCDSRIVHNFAEITSTYQLAYCYTIIENNERGQLPVFGIAKQSSALLSTFFPFESYALQRSGQRIVPLLRGTLTFEELPRVCTVDGQQVQLVVEDVNNGGNGSQQFVTCTATPQNRQAIFTPQTINLGNQITATRLEQGQNVFIIKTNDLAQEIIKSNTVNVINENIVGFVDSTGSVNTGQTEKNLPKFCPNQNQQLNSVQVGVASQSPDGINVLTTMENRIQNSTPKSAASVCGKTIRPKLGQNLTVVRPVRIPNSPSVPYVRPVAVVTPEMSKTPRMRDIEHLHEQIKQAKIKQMQSQRQSHVEKQRLSQNNAQRQQHSNASQQPIQTPPNNPARRPLTSNSVQQRTQQVARSTQGSQVMRVNTNADVNPPDCVQEKGHVTRQSSSPRSEHETNSSSESVAYLQKTINDPTSAIVQDQIKANTAKMLVMLASGEQRLITFDLPTDDCTVHDLLEQLSISSGCETVVSLVDDPTLGINYIVETNAVAFGTPHDSSDHSDCNSSQETVSSTTANENLSQSTNASDENSNTALTTNEAPILVKGMLALCPHCGYSSLHFNRCERCNTKLTEEVKSIPIEEKKATGMSVDMFYKKNNERKLEKAERDGPTSKRPKGKGKGAASKPKLIHKEPECLTISSDEEEEGRAKKIGNINSDAAVGNANNTFDEEVDTILDKEPIITNSTVSSSYDENSISDNESLLENGELPETALQCRTVRIGSYKYIPREKIVITHNGIRFSVPLLEDDTSFVTLDVKYRDIIKLLIHFGKSMPVLFFYTTTTTGAMIRELLGMQDPKGPYYDPAGKDHTHKRITLLPDRLEDDSKAKLLCLFSRGDKIQELNPKEANDVLLRASPKDCIRKVNQSLPNVGNLTDSIQTITVYPPPPAKGGIAINTEDYLCLAEDQFLNDVIIDFYLKYLTLEVLSESDQHRTHVFSSYFYKRLTSPHAQAAESIVPMTPAAKRHARVQKWTKNVNIFEKDFVIIPINEHAHWFLAIICFPGLVGKVSTCAPKPNGDDVHKTAQKSKKMKEGKAKAVTIGSTTITPVPATITIDPVDDGSERDEAEGDDEEMEIDSDEEDESEQSEETKPHPDVKVEQKEIVKVPCILIFDSLAGASRARVVATLRDYLTCEYIAKLGVEKTFSKDTIKGACPKVPQQSNFTDCGMYVLQYVESFFKNPITDYTLPIKTLKTWFEEIVVTRKREELSKLLIKLMNNTRGDKLITLPTVNFPTQDGKLKPKSESPADAKATKPELENKRKTSLDAETRISMSIVADNESSNEFTSRTTYQIIPYSTCISSNSAENNSTEMLTEQKTTRIMPGSIDLIVSTVYIGVTIWMAYWLRLYALFYLHSYPLTKRLVLEFIATAELCGACFELIIVADNWGVWMYALYLFLLTIWWSMHWDEASACPYTHLEDVVAGKKSLIIAFLTICAELAGGLAVFRYIRMLWAFQLVSTHKNRAYGDCMSRVLGDLNPRFSTVIDAFVGTSLVVAAFNYTGGYFNPALASSLKYGCLGTSSMEHVIVYWIGSCLGSIISLRVYRMSFVQNFIQLQEDAVYS</sequence>
<comment type="caution">
    <text evidence="13">The sequence shown here is derived from an EMBL/GenBank/DDBJ whole genome shotgun (WGS) entry which is preliminary data.</text>
</comment>
<feature type="compositionally biased region" description="Polar residues" evidence="10">
    <location>
        <begin position="955"/>
        <end position="973"/>
    </location>
</feature>
<dbReference type="GO" id="GO:0016926">
    <property type="term" value="P:protein desumoylation"/>
    <property type="evidence" value="ECO:0007669"/>
    <property type="project" value="TreeGrafter"/>
</dbReference>
<keyword evidence="6" id="KW-0833">Ubl conjugation pathway</keyword>
<evidence type="ECO:0000256" key="9">
    <source>
        <dbReference type="ARBA" id="ARBA00023136"/>
    </source>
</evidence>
<dbReference type="InterPro" id="IPR038765">
    <property type="entry name" value="Papain-like_cys_pep_sf"/>
</dbReference>
<keyword evidence="8 11" id="KW-1133">Transmembrane helix</keyword>
<keyword evidence="9 11" id="KW-0472">Membrane</keyword>
<dbReference type="Gene3D" id="1.10.418.20">
    <property type="match status" value="1"/>
</dbReference>
<feature type="compositionally biased region" description="Acidic residues" evidence="10">
    <location>
        <begin position="1695"/>
        <end position="1725"/>
    </location>
</feature>
<keyword evidence="3" id="KW-0597">Phosphoprotein</keyword>
<dbReference type="Pfam" id="PF02902">
    <property type="entry name" value="Peptidase_C48"/>
    <property type="match status" value="1"/>
</dbReference>
<evidence type="ECO:0000256" key="4">
    <source>
        <dbReference type="ARBA" id="ARBA00022670"/>
    </source>
</evidence>
<dbReference type="InterPro" id="IPR003653">
    <property type="entry name" value="Peptidase_C48_C"/>
</dbReference>
<dbReference type="SUPFAM" id="SSF81338">
    <property type="entry name" value="Aquaporin-like"/>
    <property type="match status" value="1"/>
</dbReference>
<evidence type="ECO:0000256" key="5">
    <source>
        <dbReference type="ARBA" id="ARBA00022692"/>
    </source>
</evidence>
<dbReference type="OrthoDB" id="442460at2759"/>
<feature type="compositionally biased region" description="Polar residues" evidence="10">
    <location>
        <begin position="1146"/>
        <end position="1175"/>
    </location>
</feature>
<dbReference type="FunFam" id="1.10.418.20:FF:000004">
    <property type="entry name" value="sentrin-specific protease 7 isoform X1"/>
    <property type="match status" value="1"/>
</dbReference>
<proteinExistence type="inferred from homology"/>
<dbReference type="GO" id="GO:0070139">
    <property type="term" value="F:SUMO-specific endopeptidase activity"/>
    <property type="evidence" value="ECO:0007669"/>
    <property type="project" value="TreeGrafter"/>
</dbReference>
<evidence type="ECO:0000313" key="13">
    <source>
        <dbReference type="EMBL" id="RLU24822.1"/>
    </source>
</evidence>
<feature type="compositionally biased region" description="Basic and acidic residues" evidence="10">
    <location>
        <begin position="1239"/>
        <end position="1253"/>
    </location>
</feature>
<feature type="region of interest" description="Disordered" evidence="10">
    <location>
        <begin position="1239"/>
        <end position="1268"/>
    </location>
</feature>
<feature type="region of interest" description="Disordered" evidence="10">
    <location>
        <begin position="20"/>
        <end position="54"/>
    </location>
</feature>
<keyword evidence="7" id="KW-0378">Hydrolase</keyword>
<organism evidence="13">
    <name type="scientific">Ooceraea biroi</name>
    <name type="common">Clonal raider ant</name>
    <name type="synonym">Cerapachys biroi</name>
    <dbReference type="NCBI Taxonomy" id="2015173"/>
    <lineage>
        <taxon>Eukaryota</taxon>
        <taxon>Metazoa</taxon>
        <taxon>Ecdysozoa</taxon>
        <taxon>Arthropoda</taxon>
        <taxon>Hexapoda</taxon>
        <taxon>Insecta</taxon>
        <taxon>Pterygota</taxon>
        <taxon>Neoptera</taxon>
        <taxon>Endopterygota</taxon>
        <taxon>Hymenoptera</taxon>
        <taxon>Apocrita</taxon>
        <taxon>Aculeata</taxon>
        <taxon>Formicoidea</taxon>
        <taxon>Formicidae</taxon>
        <taxon>Dorylinae</taxon>
        <taxon>Ooceraea</taxon>
    </lineage>
</organism>
<reference evidence="13" key="2">
    <citation type="submission" date="2018-07" db="EMBL/GenBank/DDBJ databases">
        <authorList>
            <person name="Mckenzie S.K."/>
            <person name="Kronauer D.J.C."/>
        </authorList>
    </citation>
    <scope>NUCLEOTIDE SEQUENCE</scope>
    <source>
        <strain evidence="13">Clonal line C1</strain>
    </source>
</reference>
<dbReference type="Proteomes" id="UP000279307">
    <property type="component" value="Chromosome 3"/>
</dbReference>
<comment type="similarity">
    <text evidence="2">Belongs to the peptidase C48 family.</text>
</comment>
<dbReference type="GO" id="GO:0006361">
    <property type="term" value="P:transcription initiation at RNA polymerase I promoter"/>
    <property type="evidence" value="ECO:0007669"/>
    <property type="project" value="InterPro"/>
</dbReference>
<feature type="region of interest" description="Disordered" evidence="10">
    <location>
        <begin position="1651"/>
        <end position="1675"/>
    </location>
</feature>
<gene>
    <name evidence="13" type="ORF">DMN91_002912</name>
</gene>
<dbReference type="GO" id="GO:0001181">
    <property type="term" value="F:RNA polymerase I general transcription initiation factor activity"/>
    <property type="evidence" value="ECO:0007669"/>
    <property type="project" value="InterPro"/>
</dbReference>
<feature type="region of interest" description="Disordered" evidence="10">
    <location>
        <begin position="1137"/>
        <end position="1175"/>
    </location>
</feature>